<dbReference type="InterPro" id="IPR027417">
    <property type="entry name" value="P-loop_NTPase"/>
</dbReference>
<dbReference type="InterPro" id="IPR059106">
    <property type="entry name" value="WHD_MalT"/>
</dbReference>
<keyword evidence="2" id="KW-0238">DNA-binding</keyword>
<dbReference type="EMBL" id="QNRE01000013">
    <property type="protein sequence ID" value="RBO86584.1"/>
    <property type="molecule type" value="Genomic_DNA"/>
</dbReference>
<evidence type="ECO:0000256" key="2">
    <source>
        <dbReference type="ARBA" id="ARBA00023125"/>
    </source>
</evidence>
<dbReference type="PROSITE" id="PS00622">
    <property type="entry name" value="HTH_LUXR_1"/>
    <property type="match status" value="1"/>
</dbReference>
<dbReference type="Proteomes" id="UP000252586">
    <property type="component" value="Unassembled WGS sequence"/>
</dbReference>
<keyword evidence="3" id="KW-0804">Transcription</keyword>
<dbReference type="PRINTS" id="PR00038">
    <property type="entry name" value="HTHLUXR"/>
</dbReference>
<feature type="domain" description="HTH luxR-type" evidence="4">
    <location>
        <begin position="803"/>
        <end position="868"/>
    </location>
</feature>
<dbReference type="GO" id="GO:0003677">
    <property type="term" value="F:DNA binding"/>
    <property type="evidence" value="ECO:0007669"/>
    <property type="project" value="UniProtKB-KW"/>
</dbReference>
<dbReference type="Pfam" id="PF00196">
    <property type="entry name" value="GerE"/>
    <property type="match status" value="1"/>
</dbReference>
<dbReference type="PROSITE" id="PS50043">
    <property type="entry name" value="HTH_LUXR_2"/>
    <property type="match status" value="1"/>
</dbReference>
<dbReference type="CDD" id="cd06170">
    <property type="entry name" value="LuxR_C_like"/>
    <property type="match status" value="1"/>
</dbReference>
<evidence type="ECO:0000256" key="3">
    <source>
        <dbReference type="ARBA" id="ARBA00023163"/>
    </source>
</evidence>
<dbReference type="SUPFAM" id="SSF46894">
    <property type="entry name" value="C-terminal effector domain of the bipartite response regulators"/>
    <property type="match status" value="1"/>
</dbReference>
<dbReference type="InterPro" id="IPR016032">
    <property type="entry name" value="Sig_transdc_resp-reg_C-effctor"/>
</dbReference>
<accession>A0A366DAX5</accession>
<dbReference type="PANTHER" id="PTHR44688">
    <property type="entry name" value="DNA-BINDING TRANSCRIPTIONAL ACTIVATOR DEVR_DOSR"/>
    <property type="match status" value="1"/>
</dbReference>
<keyword evidence="6" id="KW-1185">Reference proteome</keyword>
<gene>
    <name evidence="5" type="ORF">DFR74_113127</name>
</gene>
<dbReference type="Pfam" id="PF25873">
    <property type="entry name" value="WHD_MalT"/>
    <property type="match status" value="1"/>
</dbReference>
<sequence length="870" mass="92661">MASSHGPDLRTTRGSAALSPLPALSFAPITRPALLRRLDAIAESPRHRALLLCAPAGSGKTVLLTEWAGTRQVREVVWVALGEQPDGDGTLWSALREGLGMPAPQRALGAPGSEAAALVDALATRGDPLVIVLDDAHLITEPLELAGLEHFLLHAPPGVTTVISGRFDPPLRWHLPGLPEQLVRWGAEDLALDGSEVEALCREHGCDLDGAELDTVTALTRGWAALVRIAAIYLSTARDRAAALATLARPPHAVSDFLVGELISALAPSLRMFLTYTSVPAAFTERLADELTGGGAGHALYELDRMSFPLTSVVRDGDIWFAYHPMLRAYFLAEANRLDAGARGELHLRAARALRETGSHRQAVTHLLSVPDPAHLHEYLAERGVALVLEGDGPAVFDELHRRLPTALDDPFVWLLRVLDALFHGSTADARNLLDVADARRSAHPSFAPPDWVDALAVAVTADLFAASGARLGEVSTAAPAVTGHPDIDGYLAIQSATALLVEGHPHRAEERLLGALTLANHTGHPRLALRALTRLAFVATARDATASMRERADRALAVASEHHLTGTTDAAQVMAISALAAHLRGEVPDARHLDGALAARTGQDGSHSPLAGWHGHTIALMVDAARCGHRPAAVDALRHTTHLLLDERPVPAATATLVAQVVAALLNAGEARPAHLLANRAHRQFGDLPDLTVARAMLADAAEHAQAVLGAIEPLLGILDALHARTAVVAWLLYASAQHRLGTTGKARGGLEQALRRAEPDHLVRPFLDVPAAIELLDVYSGRLGRRDAFADRVRRHPSAHHGHTRPGLTDAETTVLQHLPSGRTAQQIAEDLGVSINTVKTHMRAIYTKFGTNSRVAALDHARRSGLL</sequence>
<dbReference type="Gene3D" id="1.10.10.10">
    <property type="entry name" value="Winged helix-like DNA-binding domain superfamily/Winged helix DNA-binding domain"/>
    <property type="match status" value="1"/>
</dbReference>
<dbReference type="GO" id="GO:0006355">
    <property type="term" value="P:regulation of DNA-templated transcription"/>
    <property type="evidence" value="ECO:0007669"/>
    <property type="project" value="InterPro"/>
</dbReference>
<dbReference type="STRING" id="1210090.GCA_001613185_02808"/>
<name>A0A366DAX5_9NOCA</name>
<evidence type="ECO:0000259" key="4">
    <source>
        <dbReference type="PROSITE" id="PS50043"/>
    </source>
</evidence>
<dbReference type="PANTHER" id="PTHR44688:SF16">
    <property type="entry name" value="DNA-BINDING TRANSCRIPTIONAL ACTIVATOR DEVR_DOSR"/>
    <property type="match status" value="1"/>
</dbReference>
<evidence type="ECO:0000313" key="6">
    <source>
        <dbReference type="Proteomes" id="UP000252586"/>
    </source>
</evidence>
<evidence type="ECO:0000313" key="5">
    <source>
        <dbReference type="EMBL" id="RBO86584.1"/>
    </source>
</evidence>
<dbReference type="OrthoDB" id="136365at2"/>
<dbReference type="AlphaFoldDB" id="A0A366DAX5"/>
<dbReference type="InterPro" id="IPR036388">
    <property type="entry name" value="WH-like_DNA-bd_sf"/>
</dbReference>
<comment type="caution">
    <text evidence="5">The sequence shown here is derived from an EMBL/GenBank/DDBJ whole genome shotgun (WGS) entry which is preliminary data.</text>
</comment>
<dbReference type="Gene3D" id="3.40.50.300">
    <property type="entry name" value="P-loop containing nucleotide triphosphate hydrolases"/>
    <property type="match status" value="1"/>
</dbReference>
<dbReference type="SMART" id="SM00421">
    <property type="entry name" value="HTH_LUXR"/>
    <property type="match status" value="1"/>
</dbReference>
<dbReference type="InterPro" id="IPR000792">
    <property type="entry name" value="Tscrpt_reg_LuxR_C"/>
</dbReference>
<proteinExistence type="predicted"/>
<reference evidence="5 6" key="1">
    <citation type="submission" date="2018-06" db="EMBL/GenBank/DDBJ databases">
        <title>Genomic Encyclopedia of Type Strains, Phase IV (KMG-IV): sequencing the most valuable type-strain genomes for metagenomic binning, comparative biology and taxonomic classification.</title>
        <authorList>
            <person name="Goeker M."/>
        </authorList>
    </citation>
    <scope>NUCLEOTIDE SEQUENCE [LARGE SCALE GENOMIC DNA]</scope>
    <source>
        <strain evidence="5 6">DSM 44599</strain>
    </source>
</reference>
<dbReference type="RefSeq" id="WP_067508657.1">
    <property type="nucleotide sequence ID" value="NZ_QNRE01000013.1"/>
</dbReference>
<organism evidence="5 6">
    <name type="scientific">Nocardia puris</name>
    <dbReference type="NCBI Taxonomy" id="208602"/>
    <lineage>
        <taxon>Bacteria</taxon>
        <taxon>Bacillati</taxon>
        <taxon>Actinomycetota</taxon>
        <taxon>Actinomycetes</taxon>
        <taxon>Mycobacteriales</taxon>
        <taxon>Nocardiaceae</taxon>
        <taxon>Nocardia</taxon>
    </lineage>
</organism>
<evidence type="ECO:0000256" key="1">
    <source>
        <dbReference type="ARBA" id="ARBA00023015"/>
    </source>
</evidence>
<protein>
    <submittedName>
        <fullName evidence="5">LuxR family maltose regulon positive regulatory protein</fullName>
    </submittedName>
</protein>
<dbReference type="SUPFAM" id="SSF52540">
    <property type="entry name" value="P-loop containing nucleoside triphosphate hydrolases"/>
    <property type="match status" value="1"/>
</dbReference>
<keyword evidence="1" id="KW-0805">Transcription regulation</keyword>